<evidence type="ECO:0000313" key="1">
    <source>
        <dbReference type="EMBL" id="EAY06242.1"/>
    </source>
</evidence>
<dbReference type="VEuPathDB" id="TrichDB:TVAGG3_0641110"/>
<dbReference type="KEGG" id="tva:4764116"/>
<protein>
    <recommendedName>
        <fullName evidence="3">Right handed beta helix domain-containing protein</fullName>
    </recommendedName>
</protein>
<evidence type="ECO:0008006" key="3">
    <source>
        <dbReference type="Google" id="ProtNLM"/>
    </source>
</evidence>
<sequence length="329" mass="38021">MIVFLIIQSIAISYNWKLFSSDYRSKIKLEWHEFYEERNNSFYNGNIAGNQRYYILDIVSANSNRRFLSYESRSGSSVFCNNSYNGQGCNIYIVKGNIVQKRVCSFHCSASGYGQHCWIKNQYTELEKNYNIESSYTHFGNSRKGAPICHSYGEVIIKMVNISYCMIHETSGLWLEDMQYNGNVTYTLFSSNNARDDFCLKLSHSSSYKIICCQIINNSVSTYLISANRGTFTFINCTIIKNNATEILYIARTGDFKFFNCTIDCNVPSRFIHSDDKLDSFSFENELIHIGTEGCYPKFSLKYQKTRQIDLTRSLLKNPGSKSHSLFRK</sequence>
<evidence type="ECO:0000313" key="2">
    <source>
        <dbReference type="Proteomes" id="UP000001542"/>
    </source>
</evidence>
<organism evidence="1 2">
    <name type="scientific">Trichomonas vaginalis (strain ATCC PRA-98 / G3)</name>
    <dbReference type="NCBI Taxonomy" id="412133"/>
    <lineage>
        <taxon>Eukaryota</taxon>
        <taxon>Metamonada</taxon>
        <taxon>Parabasalia</taxon>
        <taxon>Trichomonadida</taxon>
        <taxon>Trichomonadidae</taxon>
        <taxon>Trichomonas</taxon>
    </lineage>
</organism>
<dbReference type="Proteomes" id="UP000001542">
    <property type="component" value="Unassembled WGS sequence"/>
</dbReference>
<proteinExistence type="predicted"/>
<name>A2EM58_TRIV3</name>
<reference evidence="1" key="2">
    <citation type="journal article" date="2007" name="Science">
        <title>Draft genome sequence of the sexually transmitted pathogen Trichomonas vaginalis.</title>
        <authorList>
            <person name="Carlton J.M."/>
            <person name="Hirt R.P."/>
            <person name="Silva J.C."/>
            <person name="Delcher A.L."/>
            <person name="Schatz M."/>
            <person name="Zhao Q."/>
            <person name="Wortman J.R."/>
            <person name="Bidwell S.L."/>
            <person name="Alsmark U.C.M."/>
            <person name="Besteiro S."/>
            <person name="Sicheritz-Ponten T."/>
            <person name="Noel C.J."/>
            <person name="Dacks J.B."/>
            <person name="Foster P.G."/>
            <person name="Simillion C."/>
            <person name="Van de Peer Y."/>
            <person name="Miranda-Saavedra D."/>
            <person name="Barton G.J."/>
            <person name="Westrop G.D."/>
            <person name="Mueller S."/>
            <person name="Dessi D."/>
            <person name="Fiori P.L."/>
            <person name="Ren Q."/>
            <person name="Paulsen I."/>
            <person name="Zhang H."/>
            <person name="Bastida-Corcuera F.D."/>
            <person name="Simoes-Barbosa A."/>
            <person name="Brown M.T."/>
            <person name="Hayes R.D."/>
            <person name="Mukherjee M."/>
            <person name="Okumura C.Y."/>
            <person name="Schneider R."/>
            <person name="Smith A.J."/>
            <person name="Vanacova S."/>
            <person name="Villalvazo M."/>
            <person name="Haas B.J."/>
            <person name="Pertea M."/>
            <person name="Feldblyum T.V."/>
            <person name="Utterback T.R."/>
            <person name="Shu C.L."/>
            <person name="Osoegawa K."/>
            <person name="de Jong P.J."/>
            <person name="Hrdy I."/>
            <person name="Horvathova L."/>
            <person name="Zubacova Z."/>
            <person name="Dolezal P."/>
            <person name="Malik S.B."/>
            <person name="Logsdon J.M. Jr."/>
            <person name="Henze K."/>
            <person name="Gupta A."/>
            <person name="Wang C.C."/>
            <person name="Dunne R.L."/>
            <person name="Upcroft J.A."/>
            <person name="Upcroft P."/>
            <person name="White O."/>
            <person name="Salzberg S.L."/>
            <person name="Tang P."/>
            <person name="Chiu C.-H."/>
            <person name="Lee Y.-S."/>
            <person name="Embley T.M."/>
            <person name="Coombs G.H."/>
            <person name="Mottram J.C."/>
            <person name="Tachezy J."/>
            <person name="Fraser-Liggett C.M."/>
            <person name="Johnson P.J."/>
        </authorList>
    </citation>
    <scope>NUCLEOTIDE SEQUENCE [LARGE SCALE GENOMIC DNA]</scope>
    <source>
        <strain evidence="1">G3</strain>
    </source>
</reference>
<dbReference type="EMBL" id="DS113428">
    <property type="protein sequence ID" value="EAY06242.1"/>
    <property type="molecule type" value="Genomic_DNA"/>
</dbReference>
<dbReference type="InParanoid" id="A2EM58"/>
<dbReference type="RefSeq" id="XP_001318465.1">
    <property type="nucleotide sequence ID" value="XM_001318430.1"/>
</dbReference>
<dbReference type="VEuPathDB" id="TrichDB:TVAG_034210"/>
<dbReference type="AlphaFoldDB" id="A2EM58"/>
<accession>A2EM58</accession>
<keyword evidence="2" id="KW-1185">Reference proteome</keyword>
<gene>
    <name evidence="1" type="ORF">TVAG_034210</name>
</gene>
<reference evidence="1" key="1">
    <citation type="submission" date="2006-10" db="EMBL/GenBank/DDBJ databases">
        <authorList>
            <person name="Amadeo P."/>
            <person name="Zhao Q."/>
            <person name="Wortman J."/>
            <person name="Fraser-Liggett C."/>
            <person name="Carlton J."/>
        </authorList>
    </citation>
    <scope>NUCLEOTIDE SEQUENCE</scope>
    <source>
        <strain evidence="1">G3</strain>
    </source>
</reference>